<dbReference type="Pfam" id="PF00583">
    <property type="entry name" value="Acetyltransf_1"/>
    <property type="match status" value="1"/>
</dbReference>
<organism evidence="2 3">
    <name type="scientific">Enterococcus larvae</name>
    <dbReference type="NCBI Taxonomy" id="2794352"/>
    <lineage>
        <taxon>Bacteria</taxon>
        <taxon>Bacillati</taxon>
        <taxon>Bacillota</taxon>
        <taxon>Bacilli</taxon>
        <taxon>Lactobacillales</taxon>
        <taxon>Enterococcaceae</taxon>
        <taxon>Enterococcus</taxon>
    </lineage>
</organism>
<name>A0ABS4CKG7_9ENTE</name>
<reference evidence="2 3" key="1">
    <citation type="submission" date="2020-12" db="EMBL/GenBank/DDBJ databases">
        <title>Vagococcus allomyrinae sp. nov. and Enterococcus lavae sp. nov., isolated from the larvae of Allomyrina dichotoma.</title>
        <authorList>
            <person name="Lee S.D."/>
        </authorList>
    </citation>
    <scope>NUCLEOTIDE SEQUENCE [LARGE SCALE GENOMIC DNA]</scope>
    <source>
        <strain evidence="2 3">BWM-S5</strain>
    </source>
</reference>
<dbReference type="InterPro" id="IPR016181">
    <property type="entry name" value="Acyl_CoA_acyltransferase"/>
</dbReference>
<keyword evidence="3" id="KW-1185">Reference proteome</keyword>
<sequence length="161" mass="18480">MGIVFDKFSSFSKGTMYELLNDAYSFDENMAREWESNWKEADEFFYDNLHIADACGFVTAVDGKPIGFICWDPRNVPEHVEIGHNCIASEYKGQRFGQQQLQEAVNRIAKLDAKKIIVTTNEYLVPAQRNYMSVGFTLVQKRENDQNPDVAGMAMDYEKIL</sequence>
<dbReference type="CDD" id="cd04301">
    <property type="entry name" value="NAT_SF"/>
    <property type="match status" value="1"/>
</dbReference>
<feature type="domain" description="N-acetyltransferase" evidence="1">
    <location>
        <begin position="3"/>
        <end position="158"/>
    </location>
</feature>
<dbReference type="PROSITE" id="PS51186">
    <property type="entry name" value="GNAT"/>
    <property type="match status" value="1"/>
</dbReference>
<dbReference type="InterPro" id="IPR000182">
    <property type="entry name" value="GNAT_dom"/>
</dbReference>
<dbReference type="Proteomes" id="UP000673375">
    <property type="component" value="Unassembled WGS sequence"/>
</dbReference>
<accession>A0ABS4CKG7</accession>
<evidence type="ECO:0000313" key="2">
    <source>
        <dbReference type="EMBL" id="MBP1046688.1"/>
    </source>
</evidence>
<evidence type="ECO:0000313" key="3">
    <source>
        <dbReference type="Proteomes" id="UP000673375"/>
    </source>
</evidence>
<protein>
    <submittedName>
        <fullName evidence="2">GNAT family N-acetyltransferase</fullName>
    </submittedName>
</protein>
<dbReference type="RefSeq" id="WP_209557474.1">
    <property type="nucleotide sequence ID" value="NZ_JAEDXU010000004.1"/>
</dbReference>
<evidence type="ECO:0000259" key="1">
    <source>
        <dbReference type="PROSITE" id="PS51186"/>
    </source>
</evidence>
<gene>
    <name evidence="2" type="ORF">I6N96_10340</name>
</gene>
<dbReference type="SUPFAM" id="SSF55729">
    <property type="entry name" value="Acyl-CoA N-acyltransferases (Nat)"/>
    <property type="match status" value="1"/>
</dbReference>
<comment type="caution">
    <text evidence="2">The sequence shown here is derived from an EMBL/GenBank/DDBJ whole genome shotgun (WGS) entry which is preliminary data.</text>
</comment>
<dbReference type="EMBL" id="JAEDXU010000004">
    <property type="protein sequence ID" value="MBP1046688.1"/>
    <property type="molecule type" value="Genomic_DNA"/>
</dbReference>
<dbReference type="Gene3D" id="3.40.630.30">
    <property type="match status" value="1"/>
</dbReference>
<proteinExistence type="predicted"/>